<dbReference type="EMBL" id="CP133218">
    <property type="protein sequence ID" value="WML91635.1"/>
    <property type="molecule type" value="Genomic_DNA"/>
</dbReference>
<dbReference type="InterPro" id="IPR019117">
    <property type="entry name" value="CRISPR-assoc_protein_Cmr3"/>
</dbReference>
<dbReference type="Pfam" id="PF09700">
    <property type="entry name" value="Cas_Cmr3"/>
    <property type="match status" value="1"/>
</dbReference>
<dbReference type="RefSeq" id="WP_308896473.1">
    <property type="nucleotide sequence ID" value="NZ_CP133218.1"/>
</dbReference>
<dbReference type="InterPro" id="IPR010165">
    <property type="entry name" value="CRISPR-Cmr3_IIIB"/>
</dbReference>
<evidence type="ECO:0000313" key="2">
    <source>
        <dbReference type="EMBL" id="WML91635.1"/>
    </source>
</evidence>
<dbReference type="NCBIfam" id="TIGR01888">
    <property type="entry name" value="cas_cmr3"/>
    <property type="match status" value="1"/>
</dbReference>
<dbReference type="Gene3D" id="3.30.70.2940">
    <property type="match status" value="1"/>
</dbReference>
<name>A0ABY9MTZ9_9GAMM</name>
<dbReference type="Proteomes" id="UP001236657">
    <property type="component" value="Chromosome"/>
</dbReference>
<accession>A0ABY9MTZ9</accession>
<reference evidence="2 3" key="1">
    <citation type="submission" date="2023-08" db="EMBL/GenBank/DDBJ databases">
        <title>New molecular markers tilS and rpoB for phylogenetic and monitoring studies of the genus Thiothrix biodiversity.</title>
        <authorList>
            <person name="Ravin N.V."/>
            <person name="Smolyakov D."/>
            <person name="Markov N.D."/>
            <person name="Beletsky A.V."/>
            <person name="Mardanov A.V."/>
            <person name="Rudenko T.S."/>
            <person name="Grabovich M.Y."/>
        </authorList>
    </citation>
    <scope>NUCLEOTIDE SEQUENCE [LARGE SCALE GENOMIC DNA]</scope>
    <source>
        <strain evidence="2 3">MK1</strain>
    </source>
</reference>
<proteinExistence type="predicted"/>
<dbReference type="Gene3D" id="2.60.40.4350">
    <property type="match status" value="1"/>
</dbReference>
<organism evidence="2 3">
    <name type="scientific">Thiothrix lacustris</name>
    <dbReference type="NCBI Taxonomy" id="525917"/>
    <lineage>
        <taxon>Bacteria</taxon>
        <taxon>Pseudomonadati</taxon>
        <taxon>Pseudomonadota</taxon>
        <taxon>Gammaproteobacteria</taxon>
        <taxon>Thiotrichales</taxon>
        <taxon>Thiotrichaceae</taxon>
        <taxon>Thiothrix</taxon>
    </lineage>
</organism>
<feature type="compositionally biased region" description="Basic residues" evidence="1">
    <location>
        <begin position="1"/>
        <end position="10"/>
    </location>
</feature>
<gene>
    <name evidence="2" type="primary">cmr3</name>
    <name evidence="2" type="ORF">RCF98_04670</name>
</gene>
<evidence type="ECO:0000313" key="3">
    <source>
        <dbReference type="Proteomes" id="UP001236657"/>
    </source>
</evidence>
<evidence type="ECO:0000256" key="1">
    <source>
        <dbReference type="SAM" id="MobiDB-lite"/>
    </source>
</evidence>
<keyword evidence="3" id="KW-1185">Reference proteome</keyword>
<sequence>MSKNKKHKPKVQSEKAMSKPVNTNGQVTLSFNATDTLFFRESRPMESMGELQSVFPPPVRTLAGAIRTLIGEHLNVDWREFDANHPSVADIGFGDDLGKLHFQGAWLAWETDGKRERLYPAPLLLMQKDQSFYRLTLESKGIWCDLGKQVRLPKLPDNDDAKGSKPLENTWLTSDGLSAVLSGGKPNPKHIKKASDLFERESRVGIARDNSTRTVEKGLLYQTQHIRPHQGLSVELDTAGLPETMPAKSIIRLGGEGRTASIETKQTSNHLPKAPDANGNTQGLLLYLLTPLNMPQAAHLGFSREERDNQTIWTGTLNSIELELHGAVTGKALREGGWDMAKHQPRAVTSLIPAGSVFFCKAKNGDTQAAIKALHNTQIGELSAYGYGHLAAGLWLKD</sequence>
<feature type="region of interest" description="Disordered" evidence="1">
    <location>
        <begin position="1"/>
        <end position="24"/>
    </location>
</feature>
<protein>
    <submittedName>
        <fullName evidence="2">Type III-B CRISPR module-associated protein Cmr3</fullName>
    </submittedName>
</protein>